<dbReference type="EMBL" id="JAMKPW020000033">
    <property type="protein sequence ID" value="KAK8202209.1"/>
    <property type="molecule type" value="Genomic_DNA"/>
</dbReference>
<accession>A0ACC3S8U3</accession>
<reference evidence="1" key="1">
    <citation type="submission" date="2024-02" db="EMBL/GenBank/DDBJ databases">
        <title>Metagenome Assembled Genome of Zalaria obscura JY119.</title>
        <authorList>
            <person name="Vighnesh L."/>
            <person name="Jagadeeshwari U."/>
            <person name="Venkata Ramana C."/>
            <person name="Sasikala C."/>
        </authorList>
    </citation>
    <scope>NUCLEOTIDE SEQUENCE</scope>
    <source>
        <strain evidence="1">JY119</strain>
    </source>
</reference>
<gene>
    <name evidence="1" type="ORF">M8818_005736</name>
</gene>
<name>A0ACC3S8U3_9PEZI</name>
<dbReference type="Proteomes" id="UP001320706">
    <property type="component" value="Unassembled WGS sequence"/>
</dbReference>
<keyword evidence="2" id="KW-1185">Reference proteome</keyword>
<evidence type="ECO:0000313" key="2">
    <source>
        <dbReference type="Proteomes" id="UP001320706"/>
    </source>
</evidence>
<comment type="caution">
    <text evidence="1">The sequence shown here is derived from an EMBL/GenBank/DDBJ whole genome shotgun (WGS) entry which is preliminary data.</text>
</comment>
<sequence>MTHHLALRVQDRHPRDRSTRALRRAASFLHVIQLSPGRQCWRFYPNNGLPSARHLGRSCSSQAQPCVARPPSCPEYDATGTARSARYLALSALGWNPSGLHQPRFPVMGKRYIGRPIWHPSWQTTAVKSPPETHQDDARYCPPE</sequence>
<protein>
    <submittedName>
        <fullName evidence="1">Uncharacterized protein</fullName>
    </submittedName>
</protein>
<organism evidence="1 2">
    <name type="scientific">Zalaria obscura</name>
    <dbReference type="NCBI Taxonomy" id="2024903"/>
    <lineage>
        <taxon>Eukaryota</taxon>
        <taxon>Fungi</taxon>
        <taxon>Dikarya</taxon>
        <taxon>Ascomycota</taxon>
        <taxon>Pezizomycotina</taxon>
        <taxon>Dothideomycetes</taxon>
        <taxon>Dothideomycetidae</taxon>
        <taxon>Dothideales</taxon>
        <taxon>Zalariaceae</taxon>
        <taxon>Zalaria</taxon>
    </lineage>
</organism>
<evidence type="ECO:0000313" key="1">
    <source>
        <dbReference type="EMBL" id="KAK8202209.1"/>
    </source>
</evidence>
<proteinExistence type="predicted"/>